<dbReference type="PANTHER" id="PTHR36865">
    <property type="entry name" value="RIKEN CDNA 1700001O22 GENE"/>
    <property type="match status" value="1"/>
</dbReference>
<evidence type="ECO:0000259" key="2">
    <source>
        <dbReference type="Pfam" id="PF15737"/>
    </source>
</evidence>
<reference evidence="3" key="1">
    <citation type="submission" date="2023-09" db="UniProtKB">
        <authorList>
            <consortium name="Ensembl"/>
        </authorList>
    </citation>
    <scope>IDENTIFICATION</scope>
</reference>
<dbReference type="Pfam" id="PF15737">
    <property type="entry name" value="DUF4685"/>
    <property type="match status" value="1"/>
</dbReference>
<organism evidence="3">
    <name type="scientific">Castor canadensis</name>
    <name type="common">American beaver</name>
    <dbReference type="NCBI Taxonomy" id="51338"/>
    <lineage>
        <taxon>Eukaryota</taxon>
        <taxon>Metazoa</taxon>
        <taxon>Chordata</taxon>
        <taxon>Craniata</taxon>
        <taxon>Vertebrata</taxon>
        <taxon>Euteleostomi</taxon>
        <taxon>Mammalia</taxon>
        <taxon>Eutheria</taxon>
        <taxon>Euarchontoglires</taxon>
        <taxon>Glires</taxon>
        <taxon>Rodentia</taxon>
        <taxon>Castorimorpha</taxon>
        <taxon>Castoridae</taxon>
        <taxon>Castor</taxon>
    </lineage>
</organism>
<evidence type="ECO:0000313" key="3">
    <source>
        <dbReference type="Ensembl" id="ENSCCNP00000030372.1"/>
    </source>
</evidence>
<dbReference type="Ensembl" id="ENSCCNT00000038278.1">
    <property type="protein sequence ID" value="ENSCCNP00000030372.1"/>
    <property type="gene ID" value="ENSCCNG00000029083.1"/>
</dbReference>
<accession>A0A8C0XQC0</accession>
<proteinExistence type="predicted"/>
<dbReference type="AlphaFoldDB" id="A0A8C0XQC0"/>
<feature type="region of interest" description="Disordered" evidence="1">
    <location>
        <begin position="1"/>
        <end position="65"/>
    </location>
</feature>
<name>A0A8C0XQC0_CASCN</name>
<dbReference type="InterPro" id="IPR032756">
    <property type="entry name" value="DUF4685"/>
</dbReference>
<protein>
    <recommendedName>
        <fullName evidence="2">DUF4685 domain-containing protein</fullName>
    </recommendedName>
</protein>
<sequence>MSRRHPGPVAQEVAPKGCPRAGDRWRTPLLPKLTSPELRAARGAGGGGSWWQDRDPDPRVGFRSPAQRLPALHTVTPPVARKCKGLRSLLLPPLLVAGAPRGSPSRCRPPAEVRAPRRGAAGEVPDSLGALLGELLPSRFREFLLQLRAKCAELPEPQSEAPRGPGTGRVVSEHCRGSPQCPNCPFLPDLLGPCPCLLTSLGRLYNTQPPKIKAVLIHSSGEGSGTRRRSYPFRVRFADETLRDTALRYWERNCAIQQNIFKNKPTILPDVSVTERVFRNVGKWLESLPKALYPRLKEAVANSSCWDYPDLSTQEPEGHFSEDASMSRSLPFIPRPATPRPPGNLKTFLDTKDDLEQESFLPSLVLQSVLRRSHPRGYQLLLPSTSPYQAQR</sequence>
<feature type="domain" description="DUF4685" evidence="2">
    <location>
        <begin position="218"/>
        <end position="263"/>
    </location>
</feature>
<feature type="region of interest" description="Disordered" evidence="1">
    <location>
        <begin position="100"/>
        <end position="121"/>
    </location>
</feature>
<dbReference type="PANTHER" id="PTHR36865:SF1">
    <property type="entry name" value="RIKEN CDNA 1700001O22 GENE"/>
    <property type="match status" value="1"/>
</dbReference>
<evidence type="ECO:0000256" key="1">
    <source>
        <dbReference type="SAM" id="MobiDB-lite"/>
    </source>
</evidence>